<dbReference type="STRING" id="655355.SAMN05216283_1072"/>
<dbReference type="NCBIfam" id="NF008911">
    <property type="entry name" value="PRK12275.1-2"/>
    <property type="match status" value="1"/>
</dbReference>
<proteinExistence type="predicted"/>
<sequence>MVQSFKDLAVWEKSMELCERIYSLSDHFPASEKYGLTSQIRRAAISIPSNIAEGSYRQTTKEFIQFLYISNGSISEVETQLELAKRFNYINNSDIPIDLIKQIRKMITNLIKALKAKTT</sequence>
<dbReference type="AlphaFoldDB" id="A0A1I2IX43"/>
<name>A0A1I2IX43_9BACT</name>
<dbReference type="PANTHER" id="PTHR38471">
    <property type="entry name" value="FOUR HELIX BUNDLE PROTEIN"/>
    <property type="match status" value="1"/>
</dbReference>
<dbReference type="Proteomes" id="UP000198964">
    <property type="component" value="Unassembled WGS sequence"/>
</dbReference>
<dbReference type="EMBL" id="FONW01000007">
    <property type="protein sequence ID" value="SFF46320.1"/>
    <property type="molecule type" value="Genomic_DNA"/>
</dbReference>
<dbReference type="Gene3D" id="1.20.1440.60">
    <property type="entry name" value="23S rRNA-intervening sequence"/>
    <property type="match status" value="1"/>
</dbReference>
<dbReference type="PANTHER" id="PTHR38471:SF2">
    <property type="entry name" value="FOUR HELIX BUNDLE PROTEIN"/>
    <property type="match status" value="1"/>
</dbReference>
<reference evidence="1 2" key="1">
    <citation type="submission" date="2016-10" db="EMBL/GenBank/DDBJ databases">
        <authorList>
            <person name="de Groot N.N."/>
        </authorList>
    </citation>
    <scope>NUCLEOTIDE SEQUENCE [LARGE SCALE GENOMIC DNA]</scope>
    <source>
        <strain evidence="1 2">CGMCC 1.9156</strain>
    </source>
</reference>
<dbReference type="NCBIfam" id="TIGR02436">
    <property type="entry name" value="four helix bundle protein"/>
    <property type="match status" value="1"/>
</dbReference>
<evidence type="ECO:0000313" key="2">
    <source>
        <dbReference type="Proteomes" id="UP000198964"/>
    </source>
</evidence>
<accession>A0A1I2IX43</accession>
<dbReference type="InterPro" id="IPR036583">
    <property type="entry name" value="23S_rRNA_IVS_sf"/>
</dbReference>
<keyword evidence="2" id="KW-1185">Reference proteome</keyword>
<dbReference type="SUPFAM" id="SSF158446">
    <property type="entry name" value="IVS-encoded protein-like"/>
    <property type="match status" value="1"/>
</dbReference>
<organism evidence="1 2">
    <name type="scientific">Sunxiuqinia elliptica</name>
    <dbReference type="NCBI Taxonomy" id="655355"/>
    <lineage>
        <taxon>Bacteria</taxon>
        <taxon>Pseudomonadati</taxon>
        <taxon>Bacteroidota</taxon>
        <taxon>Bacteroidia</taxon>
        <taxon>Marinilabiliales</taxon>
        <taxon>Prolixibacteraceae</taxon>
        <taxon>Sunxiuqinia</taxon>
    </lineage>
</organism>
<gene>
    <name evidence="1" type="ORF">SAMN05216283_1072</name>
</gene>
<evidence type="ECO:0000313" key="1">
    <source>
        <dbReference type="EMBL" id="SFF46320.1"/>
    </source>
</evidence>
<dbReference type="Pfam" id="PF05635">
    <property type="entry name" value="23S_rRNA_IVP"/>
    <property type="match status" value="1"/>
</dbReference>
<dbReference type="CDD" id="cd16377">
    <property type="entry name" value="23S_rRNA_IVP_like"/>
    <property type="match status" value="1"/>
</dbReference>
<protein>
    <submittedName>
        <fullName evidence="1">Four helix bundle protein</fullName>
    </submittedName>
</protein>
<dbReference type="InterPro" id="IPR012657">
    <property type="entry name" value="23S_rRNA-intervening_sequence"/>
</dbReference>
<dbReference type="RefSeq" id="WP_093920342.1">
    <property type="nucleotide sequence ID" value="NZ_FONW01000007.1"/>
</dbReference>